<feature type="region of interest" description="Disordered" evidence="1">
    <location>
        <begin position="431"/>
        <end position="479"/>
    </location>
</feature>
<feature type="compositionally biased region" description="Polar residues" evidence="1">
    <location>
        <begin position="57"/>
        <end position="69"/>
    </location>
</feature>
<feature type="compositionally biased region" description="Low complexity" evidence="1">
    <location>
        <begin position="354"/>
        <end position="375"/>
    </location>
</feature>
<dbReference type="EMBL" id="JAACJJ010000057">
    <property type="protein sequence ID" value="KAF5311102.1"/>
    <property type="molecule type" value="Genomic_DNA"/>
</dbReference>
<feature type="region of interest" description="Disordered" evidence="1">
    <location>
        <begin position="276"/>
        <end position="316"/>
    </location>
</feature>
<evidence type="ECO:0000256" key="1">
    <source>
        <dbReference type="SAM" id="MobiDB-lite"/>
    </source>
</evidence>
<feature type="compositionally biased region" description="Basic and acidic residues" evidence="1">
    <location>
        <begin position="305"/>
        <end position="316"/>
    </location>
</feature>
<dbReference type="AlphaFoldDB" id="A0A8H5AU85"/>
<accession>A0A8H5AU85</accession>
<feature type="region of interest" description="Disordered" evidence="1">
    <location>
        <begin position="498"/>
        <end position="518"/>
    </location>
</feature>
<feature type="compositionally biased region" description="Basic and acidic residues" evidence="1">
    <location>
        <begin position="225"/>
        <end position="239"/>
    </location>
</feature>
<sequence length="626" mass="66072">MTTKRKPTRASSPESDFVDRMSSSPEPPEDPLAGVLIGSQSRAAKRGEYVPVPTRSYLASQSSLKTRASNAMPAPAACLVSRPKPASKLQPTAKPPSRIQSRPPVSKGKGKAKDVVQVIEIIDSEDDAPRPSLPTVPLNPSRRENVAPPRSASTSTTLPVKVRTTTTSRKKRSSACPIEQRSSAIHDRADSSADESEGIALVTAEEGTSVGSSSQALGSTAKRRRVEEPVGRELGKADVEADAGAPMDVVVDADLGVHLNVDMDVDAGYQSDATLSYVSDEHETAPEAEQTSDRRRHTPDEAPEVEEKPFPDFESLRGSKSGVICASAPLSSKAPSSLSAGASGSCCERENAVAGPSNSNIASANSTSTSNAGSSKPNSNSNVATGLKLNPHSGLFDDSGLSPEDAAAVYAAMFDDDDVPVLPPVPASMSVPSVTAASPAPVVPDTDQRLDEEPRDNGKGKARAEPDPVVDPAAEQAAKPVPVQKWGEWDPLRAICADPTANGSEKQTEDYLDRGKGSKLPTMEEHFLRALRAATAVNRDEDVKGKGKAVEEDNIPPYVAYMRRAARAFEQAWDGGGALGDASMHEGNTGKEKEGVLARFLSFHDLFLLFWVASYLVPGVCTPPTV</sequence>
<evidence type="ECO:0000313" key="2">
    <source>
        <dbReference type="EMBL" id="KAF5311102.1"/>
    </source>
</evidence>
<feature type="region of interest" description="Disordered" evidence="1">
    <location>
        <begin position="330"/>
        <end position="386"/>
    </location>
</feature>
<comment type="caution">
    <text evidence="2">The sequence shown here is derived from an EMBL/GenBank/DDBJ whole genome shotgun (WGS) entry which is preliminary data.</text>
</comment>
<feature type="compositionally biased region" description="Polar residues" evidence="1">
    <location>
        <begin position="209"/>
        <end position="218"/>
    </location>
</feature>
<organism evidence="2 3">
    <name type="scientific">Psilocybe cf. subviscida</name>
    <dbReference type="NCBI Taxonomy" id="2480587"/>
    <lineage>
        <taxon>Eukaryota</taxon>
        <taxon>Fungi</taxon>
        <taxon>Dikarya</taxon>
        <taxon>Basidiomycota</taxon>
        <taxon>Agaricomycotina</taxon>
        <taxon>Agaricomycetes</taxon>
        <taxon>Agaricomycetidae</taxon>
        <taxon>Agaricales</taxon>
        <taxon>Agaricineae</taxon>
        <taxon>Strophariaceae</taxon>
        <taxon>Psilocybe</taxon>
    </lineage>
</organism>
<name>A0A8H5AU85_9AGAR</name>
<protein>
    <submittedName>
        <fullName evidence="2">Uncharacterized protein</fullName>
    </submittedName>
</protein>
<feature type="compositionally biased region" description="Low complexity" evidence="1">
    <location>
        <begin position="431"/>
        <end position="444"/>
    </location>
</feature>
<feature type="compositionally biased region" description="Low complexity" evidence="1">
    <location>
        <begin position="154"/>
        <end position="167"/>
    </location>
</feature>
<reference evidence="2 3" key="1">
    <citation type="journal article" date="2020" name="ISME J.">
        <title>Uncovering the hidden diversity of litter-decomposition mechanisms in mushroom-forming fungi.</title>
        <authorList>
            <person name="Floudas D."/>
            <person name="Bentzer J."/>
            <person name="Ahren D."/>
            <person name="Johansson T."/>
            <person name="Persson P."/>
            <person name="Tunlid A."/>
        </authorList>
    </citation>
    <scope>NUCLEOTIDE SEQUENCE [LARGE SCALE GENOMIC DNA]</scope>
    <source>
        <strain evidence="2 3">CBS 101986</strain>
    </source>
</reference>
<feature type="compositionally biased region" description="Low complexity" evidence="1">
    <location>
        <begin position="330"/>
        <end position="345"/>
    </location>
</feature>
<feature type="compositionally biased region" description="Basic and acidic residues" evidence="1">
    <location>
        <begin position="506"/>
        <end position="518"/>
    </location>
</feature>
<dbReference type="Proteomes" id="UP000567179">
    <property type="component" value="Unassembled WGS sequence"/>
</dbReference>
<gene>
    <name evidence="2" type="ORF">D9619_007630</name>
</gene>
<keyword evidence="3" id="KW-1185">Reference proteome</keyword>
<feature type="compositionally biased region" description="Basic and acidic residues" evidence="1">
    <location>
        <begin position="446"/>
        <end position="466"/>
    </location>
</feature>
<evidence type="ECO:0000313" key="3">
    <source>
        <dbReference type="Proteomes" id="UP000567179"/>
    </source>
</evidence>
<proteinExistence type="predicted"/>
<feature type="region of interest" description="Disordered" evidence="1">
    <location>
        <begin position="1"/>
        <end position="239"/>
    </location>
</feature>